<dbReference type="PANTHER" id="PTHR46481:SF10">
    <property type="entry name" value="ZINC FINGER BED DOMAIN-CONTAINING PROTEIN 39"/>
    <property type="match status" value="1"/>
</dbReference>
<reference evidence="6" key="1">
    <citation type="submission" date="2021-02" db="EMBL/GenBank/DDBJ databases">
        <authorList>
            <person name="Nowell W R."/>
        </authorList>
    </citation>
    <scope>NUCLEOTIDE SEQUENCE</scope>
</reference>
<evidence type="ECO:0000256" key="5">
    <source>
        <dbReference type="ARBA" id="ARBA00023242"/>
    </source>
</evidence>
<evidence type="ECO:0000313" key="6">
    <source>
        <dbReference type="EMBL" id="CAF4562061.1"/>
    </source>
</evidence>
<dbReference type="GO" id="GO:0008270">
    <property type="term" value="F:zinc ion binding"/>
    <property type="evidence" value="ECO:0007669"/>
    <property type="project" value="UniProtKB-KW"/>
</dbReference>
<evidence type="ECO:0000256" key="3">
    <source>
        <dbReference type="ARBA" id="ARBA00022771"/>
    </source>
</evidence>
<evidence type="ECO:0000256" key="4">
    <source>
        <dbReference type="ARBA" id="ARBA00022833"/>
    </source>
</evidence>
<evidence type="ECO:0000256" key="2">
    <source>
        <dbReference type="ARBA" id="ARBA00022723"/>
    </source>
</evidence>
<accession>A0A820Z9T1</accession>
<gene>
    <name evidence="6" type="ORF">HFQ381_LOCUS31517</name>
</gene>
<comment type="subcellular location">
    <subcellularLocation>
        <location evidence="1">Nucleus</location>
    </subcellularLocation>
</comment>
<dbReference type="EMBL" id="CAJOBO010006493">
    <property type="protein sequence ID" value="CAF4562061.1"/>
    <property type="molecule type" value="Genomic_DNA"/>
</dbReference>
<evidence type="ECO:0000313" key="7">
    <source>
        <dbReference type="Proteomes" id="UP000663851"/>
    </source>
</evidence>
<dbReference type="InterPro" id="IPR012337">
    <property type="entry name" value="RNaseH-like_sf"/>
</dbReference>
<dbReference type="AlphaFoldDB" id="A0A820Z9T1"/>
<dbReference type="InterPro" id="IPR052035">
    <property type="entry name" value="ZnF_BED_domain_contain"/>
</dbReference>
<proteinExistence type="predicted"/>
<keyword evidence="5" id="KW-0539">Nucleus</keyword>
<comment type="caution">
    <text evidence="6">The sequence shown here is derived from an EMBL/GenBank/DDBJ whole genome shotgun (WGS) entry which is preliminary data.</text>
</comment>
<dbReference type="GO" id="GO:0005634">
    <property type="term" value="C:nucleus"/>
    <property type="evidence" value="ECO:0007669"/>
    <property type="project" value="UniProtKB-SubCell"/>
</dbReference>
<keyword evidence="2" id="KW-0479">Metal-binding</keyword>
<feature type="non-terminal residue" evidence="6">
    <location>
        <position position="1"/>
    </location>
</feature>
<organism evidence="6 7">
    <name type="scientific">Rotaria socialis</name>
    <dbReference type="NCBI Taxonomy" id="392032"/>
    <lineage>
        <taxon>Eukaryota</taxon>
        <taxon>Metazoa</taxon>
        <taxon>Spiralia</taxon>
        <taxon>Gnathifera</taxon>
        <taxon>Rotifera</taxon>
        <taxon>Eurotatoria</taxon>
        <taxon>Bdelloidea</taxon>
        <taxon>Philodinida</taxon>
        <taxon>Philodinidae</taxon>
        <taxon>Rotaria</taxon>
    </lineage>
</organism>
<protein>
    <submittedName>
        <fullName evidence="6">Uncharacterized protein</fullName>
    </submittedName>
</protein>
<evidence type="ECO:0000256" key="1">
    <source>
        <dbReference type="ARBA" id="ARBA00004123"/>
    </source>
</evidence>
<sequence>CQQILSYDVKNGTNSLKLHVQNCTKKINLPKSTMPIDYYINKIATVSSDDKRVATLACSKYCAFDMRSFNSVHSDGFKQICQGHCWNLVIQHSIGECSKINTLVTASAELATHFKRCKLNHLLSIRLKQHCETRWNSVYDILNSIDISFKEIEEILLQRKAYPVYLIKIDWMLLNNVSEILSFFKKASEQLSADQEPTLHLVLPWINKLKIFRQIKADDLAVIKQFKSILLKFINEKTWLTQLHDISTFLHPITKNLSSYSQYEKSNIHKATRRMLKTLNILEENQEIQQIDPIIHTAKPKKKPKKMRKDDYSQEGVMLEFAIASQDDSSENDEDEIERYAKAKLVISNEESVLQWWKKWSIHYPTLSVLKAAKMQFQVDA</sequence>
<keyword evidence="3" id="KW-0863">Zinc-finger</keyword>
<dbReference type="PANTHER" id="PTHR46481">
    <property type="entry name" value="ZINC FINGER BED DOMAIN-CONTAINING PROTEIN 4"/>
    <property type="match status" value="1"/>
</dbReference>
<dbReference type="Gene3D" id="1.10.10.1070">
    <property type="entry name" value="Zinc finger, BED domain-containing"/>
    <property type="match status" value="1"/>
</dbReference>
<dbReference type="Proteomes" id="UP000663851">
    <property type="component" value="Unassembled WGS sequence"/>
</dbReference>
<dbReference type="SUPFAM" id="SSF53098">
    <property type="entry name" value="Ribonuclease H-like"/>
    <property type="match status" value="1"/>
</dbReference>
<keyword evidence="4" id="KW-0862">Zinc</keyword>
<name>A0A820Z9T1_9BILA</name>